<keyword evidence="4 7" id="KW-0378">Hydrolase</keyword>
<keyword evidence="1 7" id="KW-0645">Protease</keyword>
<dbReference type="EMBL" id="CP029480">
    <property type="protein sequence ID" value="AWV99756.1"/>
    <property type="molecule type" value="Genomic_DNA"/>
</dbReference>
<dbReference type="InterPro" id="IPR003409">
    <property type="entry name" value="MORN"/>
</dbReference>
<dbReference type="KEGG" id="als:DJ013_16880"/>
<accession>A0A2Z4GER1</accession>
<dbReference type="Pfam" id="PF01435">
    <property type="entry name" value="Peptidase_M48"/>
    <property type="match status" value="1"/>
</dbReference>
<organism evidence="10 11">
    <name type="scientific">Arcticibacterium luteifluviistationis</name>
    <dbReference type="NCBI Taxonomy" id="1784714"/>
    <lineage>
        <taxon>Bacteria</taxon>
        <taxon>Pseudomonadati</taxon>
        <taxon>Bacteroidota</taxon>
        <taxon>Cytophagia</taxon>
        <taxon>Cytophagales</taxon>
        <taxon>Leadbetterellaceae</taxon>
        <taxon>Arcticibacterium</taxon>
    </lineage>
</organism>
<dbReference type="SUPFAM" id="SSF82185">
    <property type="entry name" value="Histone H3 K4-specific methyltransferase SET7/9 N-terminal domain"/>
    <property type="match status" value="1"/>
</dbReference>
<keyword evidence="11" id="KW-1185">Reference proteome</keyword>
<keyword evidence="6 7" id="KW-0482">Metalloprotease</keyword>
<keyword evidence="3" id="KW-0677">Repeat</keyword>
<dbReference type="Gene3D" id="3.30.2010.10">
    <property type="entry name" value="Metalloproteases ('zincins'), catalytic domain"/>
    <property type="match status" value="1"/>
</dbReference>
<dbReference type="Pfam" id="PF02493">
    <property type="entry name" value="MORN"/>
    <property type="match status" value="3"/>
</dbReference>
<proteinExistence type="inferred from homology"/>
<name>A0A2Z4GER1_9BACT</name>
<feature type="domain" description="Peptidase M48" evidence="9">
    <location>
        <begin position="56"/>
        <end position="135"/>
    </location>
</feature>
<evidence type="ECO:0000256" key="1">
    <source>
        <dbReference type="ARBA" id="ARBA00022670"/>
    </source>
</evidence>
<dbReference type="Proteomes" id="UP000249873">
    <property type="component" value="Chromosome"/>
</dbReference>
<dbReference type="SMART" id="SM00698">
    <property type="entry name" value="MORN"/>
    <property type="match status" value="3"/>
</dbReference>
<reference evidence="10 11" key="1">
    <citation type="submission" date="2018-05" db="EMBL/GenBank/DDBJ databases">
        <title>Complete genome sequence of Arcticibacterium luteifluviistationis SM1504T, a cytophagaceae bacterium isolated from Arctic surface seawater.</title>
        <authorList>
            <person name="Li Y."/>
            <person name="Qin Q.-L."/>
        </authorList>
    </citation>
    <scope>NUCLEOTIDE SEQUENCE [LARGE SCALE GENOMIC DNA]</scope>
    <source>
        <strain evidence="10 11">SM1504</strain>
    </source>
</reference>
<dbReference type="OrthoDB" id="1173761at2"/>
<evidence type="ECO:0000256" key="7">
    <source>
        <dbReference type="RuleBase" id="RU003983"/>
    </source>
</evidence>
<dbReference type="InterPro" id="IPR001915">
    <property type="entry name" value="Peptidase_M48"/>
</dbReference>
<dbReference type="Gene3D" id="2.20.110.10">
    <property type="entry name" value="Histone H3 K4-specific methyltransferase SET7/9 N-terminal domain"/>
    <property type="match status" value="2"/>
</dbReference>
<comment type="cofactor">
    <cofactor evidence="7">
        <name>Zn(2+)</name>
        <dbReference type="ChEBI" id="CHEBI:29105"/>
    </cofactor>
    <text evidence="7">Binds 1 zinc ion per subunit.</text>
</comment>
<evidence type="ECO:0000313" key="11">
    <source>
        <dbReference type="Proteomes" id="UP000249873"/>
    </source>
</evidence>
<dbReference type="GO" id="GO:0006508">
    <property type="term" value="P:proteolysis"/>
    <property type="evidence" value="ECO:0007669"/>
    <property type="project" value="UniProtKB-KW"/>
</dbReference>
<dbReference type="PANTHER" id="PTHR23084">
    <property type="entry name" value="PHOSPHATIDYLINOSITOL-4-PHOSPHATE 5-KINASE RELATED"/>
    <property type="match status" value="1"/>
</dbReference>
<evidence type="ECO:0000256" key="6">
    <source>
        <dbReference type="ARBA" id="ARBA00023049"/>
    </source>
</evidence>
<dbReference type="AlphaFoldDB" id="A0A2Z4GER1"/>
<keyword evidence="8" id="KW-0732">Signal</keyword>
<evidence type="ECO:0000259" key="9">
    <source>
        <dbReference type="Pfam" id="PF01435"/>
    </source>
</evidence>
<dbReference type="PANTHER" id="PTHR23084:SF263">
    <property type="entry name" value="MORN REPEAT-CONTAINING PROTEIN 1"/>
    <property type="match status" value="1"/>
</dbReference>
<dbReference type="GO" id="GO:0046872">
    <property type="term" value="F:metal ion binding"/>
    <property type="evidence" value="ECO:0007669"/>
    <property type="project" value="UniProtKB-KW"/>
</dbReference>
<evidence type="ECO:0000256" key="5">
    <source>
        <dbReference type="ARBA" id="ARBA00022833"/>
    </source>
</evidence>
<dbReference type="GO" id="GO:0004222">
    <property type="term" value="F:metalloendopeptidase activity"/>
    <property type="evidence" value="ECO:0007669"/>
    <property type="project" value="InterPro"/>
</dbReference>
<comment type="similarity">
    <text evidence="7">Belongs to the peptidase M48 family.</text>
</comment>
<evidence type="ECO:0000256" key="8">
    <source>
        <dbReference type="SAM" id="SignalP"/>
    </source>
</evidence>
<keyword evidence="5 7" id="KW-0862">Zinc</keyword>
<gene>
    <name evidence="10" type="ORF">DJ013_16880</name>
</gene>
<protein>
    <recommendedName>
        <fullName evidence="9">Peptidase M48 domain-containing protein</fullName>
    </recommendedName>
</protein>
<evidence type="ECO:0000256" key="3">
    <source>
        <dbReference type="ARBA" id="ARBA00022737"/>
    </source>
</evidence>
<feature type="chain" id="PRO_5016389045" description="Peptidase M48 domain-containing protein" evidence="8">
    <location>
        <begin position="23"/>
        <end position="371"/>
    </location>
</feature>
<sequence>MSLPKLLSLFILFSVSVNLAIAQEEKLDKSNFVCSYTAGVINEKSICSMLGFRTRPEAQKAVERIVSRSGLKQNFYVMECPNIDNCFAAARNGERLIVYDASFMRRVNSITNTDWGAMSILAHEIGHHLQGHTLKEGGSDPNRELEADEFSGFVMYQMGSSLKEAQSAIWKMTTDYDTGSHPPRRKRMIAIKRGYENAKGMYPRLNSDPEPEIEREVPKTEPLVRKPELVKVPAKPRNVITVKTGCIEGNCSQGYGVAVNRKTLEKYAGNWKNGRRVGYGIEYYADNRKKYEGDFSGSDFHGYGTYYFKDGSKYVGKFKQGLMHDDKATFYYQNGDRLYIRYVNGKKEGKGRVIYYGGVQGTIFFENDIER</sequence>
<evidence type="ECO:0000256" key="4">
    <source>
        <dbReference type="ARBA" id="ARBA00022801"/>
    </source>
</evidence>
<keyword evidence="2" id="KW-0479">Metal-binding</keyword>
<dbReference type="RefSeq" id="WP_111373124.1">
    <property type="nucleotide sequence ID" value="NZ_CP029480.1"/>
</dbReference>
<evidence type="ECO:0000256" key="2">
    <source>
        <dbReference type="ARBA" id="ARBA00022723"/>
    </source>
</evidence>
<evidence type="ECO:0000313" key="10">
    <source>
        <dbReference type="EMBL" id="AWV99756.1"/>
    </source>
</evidence>
<feature type="signal peptide" evidence="8">
    <location>
        <begin position="1"/>
        <end position="22"/>
    </location>
</feature>